<dbReference type="OrthoDB" id="4032425at2759"/>
<keyword evidence="2" id="KW-1185">Reference proteome</keyword>
<name>A0A1G4KB75_9SACH</name>
<gene>
    <name evidence="1" type="ORF">LAME_0G16798G</name>
</gene>
<sequence length="408" mass="47447">MSQSSTWDPLLFLTLPVTLRKCVYWHLDGQLTRLRLPSSYELFTDTMTESRKTARRKRQAFKLRKKLQKFIELYSYMPDFVNSWLDYMSCLRYDCVVLDYLRVNRELESTLTQLHWIFIDGCLMLGLFSPEGLLQHWCSLEEYKDLVDNDLNLATVVNMEHLNGEELRQLNTQLEKLEVKDLVRQVTFYQDEEIPETAGVRDLISMLESLKGLQTLAVTSNSMFERLVNFHGFRDYPGHTLGYAVRKRVAELEISRCGVLGGPQSLANLERWEAVGKVTFSFLEALDLNQVVLPPHCVWLRLQNVKRLRWWDLQALRTILPSRLLLSGSINETLDHSEAWSKPVVEVLDASELHTCKALLWETLRHLHRIQLIDVMEIEPVAILPLCLYNSGQIQCSGTTDLKRVLYL</sequence>
<dbReference type="EMBL" id="LT598484">
    <property type="protein sequence ID" value="SCV01526.1"/>
    <property type="molecule type" value="Genomic_DNA"/>
</dbReference>
<organism evidence="1 2">
    <name type="scientific">Lachancea meyersii CBS 8951</name>
    <dbReference type="NCBI Taxonomy" id="1266667"/>
    <lineage>
        <taxon>Eukaryota</taxon>
        <taxon>Fungi</taxon>
        <taxon>Dikarya</taxon>
        <taxon>Ascomycota</taxon>
        <taxon>Saccharomycotina</taxon>
        <taxon>Saccharomycetes</taxon>
        <taxon>Saccharomycetales</taxon>
        <taxon>Saccharomycetaceae</taxon>
        <taxon>Lachancea</taxon>
    </lineage>
</organism>
<reference evidence="2" key="1">
    <citation type="submission" date="2016-03" db="EMBL/GenBank/DDBJ databases">
        <authorList>
            <person name="Devillers Hugo."/>
        </authorList>
    </citation>
    <scope>NUCLEOTIDE SEQUENCE [LARGE SCALE GENOMIC DNA]</scope>
</reference>
<proteinExistence type="predicted"/>
<accession>A0A1G4KB75</accession>
<evidence type="ECO:0000313" key="1">
    <source>
        <dbReference type="EMBL" id="SCV01526.1"/>
    </source>
</evidence>
<dbReference type="Proteomes" id="UP000191144">
    <property type="component" value="Chromosome G"/>
</dbReference>
<dbReference type="CDD" id="cd19611">
    <property type="entry name" value="Ctf13_LRR_LRR-insertion"/>
    <property type="match status" value="1"/>
</dbReference>
<dbReference type="AlphaFoldDB" id="A0A1G4KB75"/>
<evidence type="ECO:0000313" key="2">
    <source>
        <dbReference type="Proteomes" id="UP000191144"/>
    </source>
</evidence>
<protein>
    <submittedName>
        <fullName evidence="1">LAME_0G16798g1_1</fullName>
    </submittedName>
</protein>